<reference evidence="1 2" key="1">
    <citation type="journal article" date="2023" name="Plants (Basel)">
        <title>Bridging the Gap: Combining Genomics and Transcriptomics Approaches to Understand Stylosanthes scabra, an Orphan Legume from the Brazilian Caatinga.</title>
        <authorList>
            <person name="Ferreira-Neto J.R.C."/>
            <person name="da Silva M.D."/>
            <person name="Binneck E."/>
            <person name="de Melo N.F."/>
            <person name="da Silva R.H."/>
            <person name="de Melo A.L.T.M."/>
            <person name="Pandolfi V."/>
            <person name="Bustamante F.O."/>
            <person name="Brasileiro-Vidal A.C."/>
            <person name="Benko-Iseppon A.M."/>
        </authorList>
    </citation>
    <scope>NUCLEOTIDE SEQUENCE [LARGE SCALE GENOMIC DNA]</scope>
    <source>
        <tissue evidence="1">Leaves</tissue>
    </source>
</reference>
<dbReference type="Proteomes" id="UP001341840">
    <property type="component" value="Unassembled WGS sequence"/>
</dbReference>
<protein>
    <recommendedName>
        <fullName evidence="3">Aminotransferase-like plant mobile domain-containing protein</fullName>
    </recommendedName>
</protein>
<evidence type="ECO:0008006" key="3">
    <source>
        <dbReference type="Google" id="ProtNLM"/>
    </source>
</evidence>
<dbReference type="InterPro" id="IPR044824">
    <property type="entry name" value="MAIN-like"/>
</dbReference>
<evidence type="ECO:0000313" key="1">
    <source>
        <dbReference type="EMBL" id="MED6151894.1"/>
    </source>
</evidence>
<comment type="caution">
    <text evidence="1">The sequence shown here is derived from an EMBL/GenBank/DDBJ whole genome shotgun (WGS) entry which is preliminary data.</text>
</comment>
<dbReference type="PANTHER" id="PTHR46033:SF1">
    <property type="entry name" value="PROTEIN MAIN-LIKE 2"/>
    <property type="match status" value="1"/>
</dbReference>
<dbReference type="EMBL" id="JASCZI010092117">
    <property type="protein sequence ID" value="MED6151894.1"/>
    <property type="molecule type" value="Genomic_DNA"/>
</dbReference>
<proteinExistence type="predicted"/>
<accession>A0ABU6TTT9</accession>
<keyword evidence="2" id="KW-1185">Reference proteome</keyword>
<dbReference type="PANTHER" id="PTHR46033">
    <property type="entry name" value="PROTEIN MAIN-LIKE 2"/>
    <property type="match status" value="1"/>
</dbReference>
<evidence type="ECO:0000313" key="2">
    <source>
        <dbReference type="Proteomes" id="UP001341840"/>
    </source>
</evidence>
<name>A0ABU6TTT9_9FABA</name>
<organism evidence="1 2">
    <name type="scientific">Stylosanthes scabra</name>
    <dbReference type="NCBI Taxonomy" id="79078"/>
    <lineage>
        <taxon>Eukaryota</taxon>
        <taxon>Viridiplantae</taxon>
        <taxon>Streptophyta</taxon>
        <taxon>Embryophyta</taxon>
        <taxon>Tracheophyta</taxon>
        <taxon>Spermatophyta</taxon>
        <taxon>Magnoliopsida</taxon>
        <taxon>eudicotyledons</taxon>
        <taxon>Gunneridae</taxon>
        <taxon>Pentapetalae</taxon>
        <taxon>rosids</taxon>
        <taxon>fabids</taxon>
        <taxon>Fabales</taxon>
        <taxon>Fabaceae</taxon>
        <taxon>Papilionoideae</taxon>
        <taxon>50 kb inversion clade</taxon>
        <taxon>dalbergioids sensu lato</taxon>
        <taxon>Dalbergieae</taxon>
        <taxon>Pterocarpus clade</taxon>
        <taxon>Stylosanthes</taxon>
    </lineage>
</organism>
<gene>
    <name evidence="1" type="ORF">PIB30_086714</name>
</gene>
<sequence>MLLSTQLFGDKTVARVHLRWLPFLARLEDMGTYSWGSAALALLCWNLCWCTNRNVVQWSRYLPTSDEKDPRLVQYRLFLDRVQQSKFVWKPYLTPEVDVIVHPSIFEHHHVQLWTARQGRVRGDRWFPTTYQTWHGDWDFREEHVMIIHKVRDPAQSKLYLQWWFMAGKKLLLGDAAHADSRMTDVPLEASQRVPTQVPPRS</sequence>